<evidence type="ECO:0000313" key="2">
    <source>
        <dbReference type="EMBL" id="MFD2601168.1"/>
    </source>
</evidence>
<protein>
    <submittedName>
        <fullName evidence="2">DUF3784 domain-containing protein</fullName>
    </submittedName>
</protein>
<reference evidence="3" key="1">
    <citation type="journal article" date="2019" name="Int. J. Syst. Evol. Microbiol.">
        <title>The Global Catalogue of Microorganisms (GCM) 10K type strain sequencing project: providing services to taxonomists for standard genome sequencing and annotation.</title>
        <authorList>
            <consortium name="The Broad Institute Genomics Platform"/>
            <consortium name="The Broad Institute Genome Sequencing Center for Infectious Disease"/>
            <person name="Wu L."/>
            <person name="Ma J."/>
        </authorList>
    </citation>
    <scope>NUCLEOTIDE SEQUENCE [LARGE SCALE GENOMIC DNA]</scope>
    <source>
        <strain evidence="3">KCTC 42107</strain>
    </source>
</reference>
<evidence type="ECO:0000313" key="3">
    <source>
        <dbReference type="Proteomes" id="UP001597480"/>
    </source>
</evidence>
<feature type="transmembrane region" description="Helical" evidence="1">
    <location>
        <begin position="6"/>
        <end position="25"/>
    </location>
</feature>
<proteinExistence type="predicted"/>
<keyword evidence="1" id="KW-0812">Transmembrane</keyword>
<keyword evidence="1" id="KW-1133">Transmembrane helix</keyword>
<dbReference type="InterPro" id="IPR017259">
    <property type="entry name" value="UCP037672"/>
</dbReference>
<keyword evidence="3" id="KW-1185">Reference proteome</keyword>
<feature type="transmembrane region" description="Helical" evidence="1">
    <location>
        <begin position="76"/>
        <end position="93"/>
    </location>
</feature>
<dbReference type="RefSeq" id="WP_379819795.1">
    <property type="nucleotide sequence ID" value="NZ_JBHUMD010000005.1"/>
</dbReference>
<gene>
    <name evidence="2" type="ORF">ACFSR3_03795</name>
</gene>
<comment type="caution">
    <text evidence="2">The sequence shown here is derived from an EMBL/GenBank/DDBJ whole genome shotgun (WGS) entry which is preliminary data.</text>
</comment>
<evidence type="ECO:0000256" key="1">
    <source>
        <dbReference type="SAM" id="Phobius"/>
    </source>
</evidence>
<sequence length="102" mass="11599">MLAVAFIFIVAAIAVKYGKMYNLIAGYNTMSPAEKAKVNIEAIATLFRNVFFSMAAVLIVSEILIRYFVWPELGEYVQIPALLTGILWLLIRSNSKKYRYDK</sequence>
<keyword evidence="1" id="KW-0472">Membrane</keyword>
<dbReference type="Proteomes" id="UP001597480">
    <property type="component" value="Unassembled WGS sequence"/>
</dbReference>
<feature type="transmembrane region" description="Helical" evidence="1">
    <location>
        <begin position="46"/>
        <end position="70"/>
    </location>
</feature>
<name>A0ABW5NRJ2_9FLAO</name>
<accession>A0ABW5NRJ2</accession>
<organism evidence="2 3">
    <name type="scientific">Flavobacterium suzhouense</name>
    <dbReference type="NCBI Taxonomy" id="1529638"/>
    <lineage>
        <taxon>Bacteria</taxon>
        <taxon>Pseudomonadati</taxon>
        <taxon>Bacteroidota</taxon>
        <taxon>Flavobacteriia</taxon>
        <taxon>Flavobacteriales</taxon>
        <taxon>Flavobacteriaceae</taxon>
        <taxon>Flavobacterium</taxon>
    </lineage>
</organism>
<dbReference type="Pfam" id="PF12650">
    <property type="entry name" value="DUF3784"/>
    <property type="match status" value="1"/>
</dbReference>
<dbReference type="EMBL" id="JBHUMD010000005">
    <property type="protein sequence ID" value="MFD2601168.1"/>
    <property type="molecule type" value="Genomic_DNA"/>
</dbReference>